<organism evidence="7 8">
    <name type="scientific">Methylocystis parvus</name>
    <dbReference type="NCBI Taxonomy" id="134"/>
    <lineage>
        <taxon>Bacteria</taxon>
        <taxon>Pseudomonadati</taxon>
        <taxon>Pseudomonadota</taxon>
        <taxon>Alphaproteobacteria</taxon>
        <taxon>Hyphomicrobiales</taxon>
        <taxon>Methylocystaceae</taxon>
        <taxon>Methylocystis</taxon>
    </lineage>
</organism>
<feature type="transmembrane region" description="Helical" evidence="6">
    <location>
        <begin position="20"/>
        <end position="42"/>
    </location>
</feature>
<dbReference type="RefSeq" id="WP_016920539.1">
    <property type="nucleotide sequence ID" value="NZ_CP044331.1"/>
</dbReference>
<keyword evidence="5 6" id="KW-0472">Membrane</keyword>
<keyword evidence="4 6" id="KW-1133">Transmembrane helix</keyword>
<protein>
    <submittedName>
        <fullName evidence="7">AI-2E family transporter</fullName>
    </submittedName>
</protein>
<feature type="transmembrane region" description="Helical" evidence="6">
    <location>
        <begin position="213"/>
        <end position="235"/>
    </location>
</feature>
<feature type="transmembrane region" description="Helical" evidence="6">
    <location>
        <begin position="77"/>
        <end position="99"/>
    </location>
</feature>
<feature type="transmembrane region" description="Helical" evidence="6">
    <location>
        <begin position="242"/>
        <end position="268"/>
    </location>
</feature>
<evidence type="ECO:0000256" key="1">
    <source>
        <dbReference type="ARBA" id="ARBA00004141"/>
    </source>
</evidence>
<feature type="transmembrane region" description="Helical" evidence="6">
    <location>
        <begin position="308"/>
        <end position="341"/>
    </location>
</feature>
<feature type="transmembrane region" description="Helical" evidence="6">
    <location>
        <begin position="274"/>
        <end position="296"/>
    </location>
</feature>
<feature type="transmembrane region" description="Helical" evidence="6">
    <location>
        <begin position="47"/>
        <end position="65"/>
    </location>
</feature>
<dbReference type="Pfam" id="PF01594">
    <property type="entry name" value="AI-2E_transport"/>
    <property type="match status" value="1"/>
</dbReference>
<dbReference type="Proteomes" id="UP000422569">
    <property type="component" value="Chromosome"/>
</dbReference>
<name>A0A6B8MAZ8_9HYPH</name>
<dbReference type="AlphaFoldDB" id="A0A6B8MAZ8"/>
<evidence type="ECO:0000256" key="4">
    <source>
        <dbReference type="ARBA" id="ARBA00022989"/>
    </source>
</evidence>
<dbReference type="InterPro" id="IPR002549">
    <property type="entry name" value="AI-2E-like"/>
</dbReference>
<proteinExistence type="inferred from homology"/>
<dbReference type="EMBL" id="CP044331">
    <property type="protein sequence ID" value="QGM98922.1"/>
    <property type="molecule type" value="Genomic_DNA"/>
</dbReference>
<dbReference type="KEGG" id="mpar:F7D14_16470"/>
<keyword evidence="8" id="KW-1185">Reference proteome</keyword>
<accession>A0A6B8MAZ8</accession>
<evidence type="ECO:0000313" key="8">
    <source>
        <dbReference type="Proteomes" id="UP000422569"/>
    </source>
</evidence>
<dbReference type="GO" id="GO:0016020">
    <property type="term" value="C:membrane"/>
    <property type="evidence" value="ECO:0007669"/>
    <property type="project" value="UniProtKB-SubCell"/>
</dbReference>
<dbReference type="PANTHER" id="PTHR21716">
    <property type="entry name" value="TRANSMEMBRANE PROTEIN"/>
    <property type="match status" value="1"/>
</dbReference>
<evidence type="ECO:0000256" key="2">
    <source>
        <dbReference type="ARBA" id="ARBA00009773"/>
    </source>
</evidence>
<comment type="subcellular location">
    <subcellularLocation>
        <location evidence="1">Membrane</location>
        <topology evidence="1">Multi-pass membrane protein</topology>
    </subcellularLocation>
</comment>
<gene>
    <name evidence="7" type="ORF">F7D14_16470</name>
</gene>
<evidence type="ECO:0000256" key="3">
    <source>
        <dbReference type="ARBA" id="ARBA00022692"/>
    </source>
</evidence>
<dbReference type="GO" id="GO:0055085">
    <property type="term" value="P:transmembrane transport"/>
    <property type="evidence" value="ECO:0007669"/>
    <property type="project" value="TreeGrafter"/>
</dbReference>
<sequence>MKSAFPSSSGDVQSSDAPAWARRAFIVAGILFAASFGIVALWRLNDLLPVAFATVLLSVAWRGAAEGLAKRFGLSPGVWLLLVALGLCGFGALSIMLFGRQLMQQYDEMALDIPAAIALIRKAVEEHPWGRFVEAAIGWDSVKSITPVARQLGAILGSLGSALAFAVSGIIGAAYLVSDPQGHIAGVLSLTPPSYRGRMSAFLERSGSSLRQWLVIQLYVVAMNAAFAGAALWAFNVPAPLALASISGLLAFIPYFGSIVAIVVAGLVALPHGIGTAALAALAVGGASFIEGYLITPILQSRSLMVRPVVLLFFLLVFGKIYGAIGVALAVPATVVLYVAWDVFLNK</sequence>
<evidence type="ECO:0000256" key="5">
    <source>
        <dbReference type="ARBA" id="ARBA00023136"/>
    </source>
</evidence>
<comment type="similarity">
    <text evidence="2">Belongs to the autoinducer-2 exporter (AI-2E) (TC 2.A.86) family.</text>
</comment>
<evidence type="ECO:0000313" key="7">
    <source>
        <dbReference type="EMBL" id="QGM98922.1"/>
    </source>
</evidence>
<feature type="transmembrane region" description="Helical" evidence="6">
    <location>
        <begin position="152"/>
        <end position="177"/>
    </location>
</feature>
<evidence type="ECO:0000256" key="6">
    <source>
        <dbReference type="SAM" id="Phobius"/>
    </source>
</evidence>
<keyword evidence="3 6" id="KW-0812">Transmembrane</keyword>
<reference evidence="7 8" key="1">
    <citation type="submission" date="2019-09" db="EMBL/GenBank/DDBJ databases">
        <title>Isolation and complete genome sequencing of Methylocystis species.</title>
        <authorList>
            <person name="Rumah B.L."/>
            <person name="Stead C.E."/>
            <person name="Stevens B.C."/>
            <person name="Minton N.P."/>
            <person name="Grosse-Honebrink A."/>
            <person name="Zhang Y."/>
        </authorList>
    </citation>
    <scope>NUCLEOTIDE SEQUENCE [LARGE SCALE GENOMIC DNA]</scope>
    <source>
        <strain evidence="7 8">BRCS2</strain>
    </source>
</reference>
<dbReference type="PANTHER" id="PTHR21716:SF62">
    <property type="entry name" value="TRANSPORT PROTEIN YDBI-RELATED"/>
    <property type="match status" value="1"/>
</dbReference>